<name>A0AAN9YNU6_9PEZI</name>
<evidence type="ECO:0000313" key="2">
    <source>
        <dbReference type="EMBL" id="KAK7751281.1"/>
    </source>
</evidence>
<evidence type="ECO:0000313" key="3">
    <source>
        <dbReference type="Proteomes" id="UP001320420"/>
    </source>
</evidence>
<dbReference type="AlphaFoldDB" id="A0AAN9YNU6"/>
<dbReference type="EMBL" id="JAKJXP020000052">
    <property type="protein sequence ID" value="KAK7751281.1"/>
    <property type="molecule type" value="Genomic_DNA"/>
</dbReference>
<protein>
    <submittedName>
        <fullName evidence="2">Uncharacterized protein</fullName>
    </submittedName>
</protein>
<comment type="caution">
    <text evidence="2">The sequence shown here is derived from an EMBL/GenBank/DDBJ whole genome shotgun (WGS) entry which is preliminary data.</text>
</comment>
<evidence type="ECO:0000256" key="1">
    <source>
        <dbReference type="SAM" id="MobiDB-lite"/>
    </source>
</evidence>
<gene>
    <name evidence="2" type="ORF">SLS62_006827</name>
</gene>
<keyword evidence="3" id="KW-1185">Reference proteome</keyword>
<proteinExistence type="predicted"/>
<sequence length="175" mass="18093">MSDRPPPQVIRPGPVRGARAAAAAAANTAGVRRNLFQSQLMSRRHPTPPLTSNNHGTATATTGAAAGGGARTGSQSSGSGETLRLDASVDVLSDDAGSSSEIVVRDRNGEFEVGDPPTPPLLLDDPGAEEAGGGALDDALENEQVLEILRASMRAQVAALAEDNWMFEAEDQLRP</sequence>
<accession>A0AAN9YNU6</accession>
<reference evidence="2 3" key="1">
    <citation type="submission" date="2024-02" db="EMBL/GenBank/DDBJ databases">
        <title>De novo assembly and annotation of 12 fungi associated with fruit tree decline syndrome in Ontario, Canada.</title>
        <authorList>
            <person name="Sulman M."/>
            <person name="Ellouze W."/>
            <person name="Ilyukhin E."/>
        </authorList>
    </citation>
    <scope>NUCLEOTIDE SEQUENCE [LARGE SCALE GENOMIC DNA]</scope>
    <source>
        <strain evidence="2 3">M11/M66-122</strain>
    </source>
</reference>
<feature type="region of interest" description="Disordered" evidence="1">
    <location>
        <begin position="1"/>
        <end position="133"/>
    </location>
</feature>
<dbReference type="Proteomes" id="UP001320420">
    <property type="component" value="Unassembled WGS sequence"/>
</dbReference>
<organism evidence="2 3">
    <name type="scientific">Diatrype stigma</name>
    <dbReference type="NCBI Taxonomy" id="117547"/>
    <lineage>
        <taxon>Eukaryota</taxon>
        <taxon>Fungi</taxon>
        <taxon>Dikarya</taxon>
        <taxon>Ascomycota</taxon>
        <taxon>Pezizomycotina</taxon>
        <taxon>Sordariomycetes</taxon>
        <taxon>Xylariomycetidae</taxon>
        <taxon>Xylariales</taxon>
        <taxon>Diatrypaceae</taxon>
        <taxon>Diatrype</taxon>
    </lineage>
</organism>
<feature type="compositionally biased region" description="Low complexity" evidence="1">
    <location>
        <begin position="11"/>
        <end position="34"/>
    </location>
</feature>